<proteinExistence type="inferred from homology"/>
<comment type="similarity">
    <text evidence="2">Belongs to the mitochondrion-specific ribosomal protein mL52 family.</text>
</comment>
<dbReference type="OrthoDB" id="10249237at2759"/>
<evidence type="ECO:0000313" key="10">
    <source>
        <dbReference type="RefSeq" id="XP_026487227.1"/>
    </source>
</evidence>
<evidence type="ECO:0000256" key="2">
    <source>
        <dbReference type="ARBA" id="ARBA00007232"/>
    </source>
</evidence>
<evidence type="ECO:0000256" key="8">
    <source>
        <dbReference type="ARBA" id="ARBA00035425"/>
    </source>
</evidence>
<evidence type="ECO:0000256" key="5">
    <source>
        <dbReference type="ARBA" id="ARBA00023128"/>
    </source>
</evidence>
<dbReference type="Pfam" id="PF18699">
    <property type="entry name" value="MRPL52"/>
    <property type="match status" value="1"/>
</dbReference>
<dbReference type="GO" id="GO:0032543">
    <property type="term" value="P:mitochondrial translation"/>
    <property type="evidence" value="ECO:0007669"/>
    <property type="project" value="InterPro"/>
</dbReference>
<evidence type="ECO:0000256" key="6">
    <source>
        <dbReference type="ARBA" id="ARBA00023274"/>
    </source>
</evidence>
<keyword evidence="4" id="KW-0689">Ribosomal protein</keyword>
<evidence type="ECO:0000313" key="9">
    <source>
        <dbReference type="Proteomes" id="UP001652626"/>
    </source>
</evidence>
<dbReference type="GeneID" id="113394213"/>
<dbReference type="GO" id="GO:0003735">
    <property type="term" value="F:structural constituent of ribosome"/>
    <property type="evidence" value="ECO:0007669"/>
    <property type="project" value="InterPro"/>
</dbReference>
<dbReference type="PANTHER" id="PTHR34090">
    <property type="entry name" value="39S RIBOSOMAL PROTEIN L52, MITOCHONDRIAL"/>
    <property type="match status" value="1"/>
</dbReference>
<dbReference type="AlphaFoldDB" id="A0A8B8HRT8"/>
<name>A0A8B8HRT8_VANTA</name>
<sequence length="127" mass="14672">MNTLTKGISCLTYNKLNTITRSLSCTSALYIKQWRVNRGLSVNRTAEGILTDGQDYTFLDGRPTPLLQKQKKRMLKHQEYANQIVSMCSEVDFAKQRHQNSIRAKEEEREAIISNRLKPKGKALWKK</sequence>
<protein>
    <recommendedName>
        <fullName evidence="7">Large ribosomal subunit protein mL52</fullName>
    </recommendedName>
    <alternativeName>
        <fullName evidence="8">39S ribosomal protein L52, mitochondrial</fullName>
    </alternativeName>
</protein>
<comment type="subcellular location">
    <subcellularLocation>
        <location evidence="1">Mitochondrion</location>
    </subcellularLocation>
</comment>
<dbReference type="OMA" id="RSIDQKW"/>
<evidence type="ECO:0000256" key="3">
    <source>
        <dbReference type="ARBA" id="ARBA00022946"/>
    </source>
</evidence>
<keyword evidence="9" id="KW-1185">Reference proteome</keyword>
<keyword evidence="5" id="KW-0496">Mitochondrion</keyword>
<dbReference type="PANTHER" id="PTHR34090:SF1">
    <property type="entry name" value="LARGE RIBOSOMAL SUBUNIT PROTEIN ML52"/>
    <property type="match status" value="1"/>
</dbReference>
<accession>A0A8B8HRT8</accession>
<evidence type="ECO:0000256" key="1">
    <source>
        <dbReference type="ARBA" id="ARBA00004173"/>
    </source>
</evidence>
<evidence type="ECO:0000256" key="4">
    <source>
        <dbReference type="ARBA" id="ARBA00022980"/>
    </source>
</evidence>
<dbReference type="RefSeq" id="XP_026487227.1">
    <property type="nucleotide sequence ID" value="XM_026631442.2"/>
</dbReference>
<dbReference type="Proteomes" id="UP001652626">
    <property type="component" value="Chromosome 16"/>
</dbReference>
<keyword evidence="6" id="KW-0687">Ribonucleoprotein</keyword>
<dbReference type="CTD" id="122704"/>
<keyword evidence="3" id="KW-0809">Transit peptide</keyword>
<evidence type="ECO:0000256" key="7">
    <source>
        <dbReference type="ARBA" id="ARBA00035181"/>
    </source>
</evidence>
<dbReference type="InterPro" id="IPR034596">
    <property type="entry name" value="Ribosomal_mL52"/>
</dbReference>
<dbReference type="GO" id="GO:0005762">
    <property type="term" value="C:mitochondrial large ribosomal subunit"/>
    <property type="evidence" value="ECO:0007669"/>
    <property type="project" value="InterPro"/>
</dbReference>
<gene>
    <name evidence="10" type="primary">LOC113394213</name>
</gene>
<reference evidence="10" key="1">
    <citation type="submission" date="2025-08" db="UniProtKB">
        <authorList>
            <consortium name="RefSeq"/>
        </authorList>
    </citation>
    <scope>IDENTIFICATION</scope>
    <source>
        <tissue evidence="10">Whole body</tissue>
    </source>
</reference>
<organism evidence="9 10">
    <name type="scientific">Vanessa tameamea</name>
    <name type="common">Kamehameha butterfly</name>
    <dbReference type="NCBI Taxonomy" id="334116"/>
    <lineage>
        <taxon>Eukaryota</taxon>
        <taxon>Metazoa</taxon>
        <taxon>Ecdysozoa</taxon>
        <taxon>Arthropoda</taxon>
        <taxon>Hexapoda</taxon>
        <taxon>Insecta</taxon>
        <taxon>Pterygota</taxon>
        <taxon>Neoptera</taxon>
        <taxon>Endopterygota</taxon>
        <taxon>Lepidoptera</taxon>
        <taxon>Glossata</taxon>
        <taxon>Ditrysia</taxon>
        <taxon>Papilionoidea</taxon>
        <taxon>Nymphalidae</taxon>
        <taxon>Nymphalinae</taxon>
        <taxon>Vanessa</taxon>
    </lineage>
</organism>